<dbReference type="HOGENOM" id="CLU_154558_5_3_11"/>
<evidence type="ECO:0000256" key="2">
    <source>
        <dbReference type="ARBA" id="ARBA00022649"/>
    </source>
</evidence>
<dbReference type="RefSeq" id="WP_007000774.1">
    <property type="nucleotide sequence ID" value="NZ_JH992955.1"/>
</dbReference>
<dbReference type="PANTHER" id="PTHR38781">
    <property type="entry name" value="ANTITOXIN DINJ-RELATED"/>
    <property type="match status" value="1"/>
</dbReference>
<dbReference type="STRING" id="202789.GCA_001457435_01566"/>
<dbReference type="PATRIC" id="fig|883066.3.peg.589"/>
<dbReference type="PANTHER" id="PTHR38781:SF1">
    <property type="entry name" value="ANTITOXIN DINJ-RELATED"/>
    <property type="match status" value="1"/>
</dbReference>
<dbReference type="Proteomes" id="UP000009888">
    <property type="component" value="Unassembled WGS sequence"/>
</dbReference>
<gene>
    <name evidence="3" type="ORF">HMPREF9233_00567</name>
</gene>
<dbReference type="GO" id="GO:0006355">
    <property type="term" value="P:regulation of DNA-templated transcription"/>
    <property type="evidence" value="ECO:0007669"/>
    <property type="project" value="InterPro"/>
</dbReference>
<dbReference type="InterPro" id="IPR007337">
    <property type="entry name" value="RelB/DinJ"/>
</dbReference>
<accession>K9F2U5</accession>
<sequence length="90" mass="9706">MPNSSLTVRIDSDLKDEAAKVVEGYGLDLSSIVRAFFTEIVSTNAIPLSFDYRRPNAESLEAIRETEEMISTGNGEGYASGSDLLEAAMA</sequence>
<dbReference type="AlphaFoldDB" id="K9F2U5"/>
<protein>
    <submittedName>
        <fullName evidence="3">RelB/DinJ family addiction module antitoxin</fullName>
    </submittedName>
</protein>
<keyword evidence="4" id="KW-1185">Reference proteome</keyword>
<dbReference type="InterPro" id="IPR013321">
    <property type="entry name" value="Arc_rbn_hlx_hlx"/>
</dbReference>
<dbReference type="eggNOG" id="COG3077">
    <property type="taxonomic scope" value="Bacteria"/>
</dbReference>
<name>K9F2U5_9ACTO</name>
<dbReference type="Pfam" id="PF04221">
    <property type="entry name" value="RelB"/>
    <property type="match status" value="1"/>
</dbReference>
<evidence type="ECO:0000256" key="1">
    <source>
        <dbReference type="ARBA" id="ARBA00010562"/>
    </source>
</evidence>
<evidence type="ECO:0000313" key="4">
    <source>
        <dbReference type="Proteomes" id="UP000009888"/>
    </source>
</evidence>
<evidence type="ECO:0000313" key="3">
    <source>
        <dbReference type="EMBL" id="EKU95780.1"/>
    </source>
</evidence>
<dbReference type="GO" id="GO:0006351">
    <property type="term" value="P:DNA-templated transcription"/>
    <property type="evidence" value="ECO:0007669"/>
    <property type="project" value="TreeGrafter"/>
</dbReference>
<dbReference type="Gene3D" id="1.10.1220.10">
    <property type="entry name" value="Met repressor-like"/>
    <property type="match status" value="1"/>
</dbReference>
<proteinExistence type="inferred from homology"/>
<dbReference type="NCBIfam" id="TIGR02384">
    <property type="entry name" value="RelB_DinJ"/>
    <property type="match status" value="1"/>
</dbReference>
<reference evidence="3 4" key="1">
    <citation type="submission" date="2012-09" db="EMBL/GenBank/DDBJ databases">
        <title>The Genome Sequence of Actinobaculum massiliae ACS-171-V-COL2.</title>
        <authorList>
            <consortium name="The Broad Institute Genome Sequencing Platform"/>
            <person name="Earl A."/>
            <person name="Ward D."/>
            <person name="Feldgarden M."/>
            <person name="Gevers D."/>
            <person name="Saerens B."/>
            <person name="Vaneechoutte M."/>
            <person name="Walker B."/>
            <person name="Young S.K."/>
            <person name="Zeng Q."/>
            <person name="Gargeya S."/>
            <person name="Fitzgerald M."/>
            <person name="Haas B."/>
            <person name="Abouelleil A."/>
            <person name="Alvarado L."/>
            <person name="Arachchi H.M."/>
            <person name="Berlin A."/>
            <person name="Chapman S.B."/>
            <person name="Goldberg J."/>
            <person name="Griggs A."/>
            <person name="Gujja S."/>
            <person name="Hansen M."/>
            <person name="Howarth C."/>
            <person name="Imamovic A."/>
            <person name="Larimer J."/>
            <person name="McCowen C."/>
            <person name="Montmayeur A."/>
            <person name="Murphy C."/>
            <person name="Neiman D."/>
            <person name="Pearson M."/>
            <person name="Priest M."/>
            <person name="Roberts A."/>
            <person name="Saif S."/>
            <person name="Shea T."/>
            <person name="Sisk P."/>
            <person name="Sykes S."/>
            <person name="Wortman J."/>
            <person name="Nusbaum C."/>
            <person name="Birren B."/>
        </authorList>
    </citation>
    <scope>NUCLEOTIDE SEQUENCE [LARGE SCALE GENOMIC DNA]</scope>
    <source>
        <strain evidence="4">ACS-171-V-Col2</strain>
    </source>
</reference>
<keyword evidence="2" id="KW-1277">Toxin-antitoxin system</keyword>
<comment type="caution">
    <text evidence="3">The sequence shown here is derived from an EMBL/GenBank/DDBJ whole genome shotgun (WGS) entry which is preliminary data.</text>
</comment>
<dbReference type="EMBL" id="AGWL01000002">
    <property type="protein sequence ID" value="EKU95780.1"/>
    <property type="molecule type" value="Genomic_DNA"/>
</dbReference>
<comment type="similarity">
    <text evidence="1">Belongs to the RelB/DinJ antitoxin family.</text>
</comment>
<organism evidence="3 4">
    <name type="scientific">Actinobaculum massiliense ACS-171-V-Col2</name>
    <dbReference type="NCBI Taxonomy" id="883066"/>
    <lineage>
        <taxon>Bacteria</taxon>
        <taxon>Bacillati</taxon>
        <taxon>Actinomycetota</taxon>
        <taxon>Actinomycetes</taxon>
        <taxon>Actinomycetales</taxon>
        <taxon>Actinomycetaceae</taxon>
        <taxon>Actinobaculum</taxon>
    </lineage>
</organism>